<dbReference type="RefSeq" id="WP_015694970.1">
    <property type="nucleotide sequence ID" value="NZ_AP018492.1"/>
</dbReference>
<dbReference type="Proteomes" id="UP000269226">
    <property type="component" value="Chromosome"/>
</dbReference>
<evidence type="ECO:0000313" key="3">
    <source>
        <dbReference type="Proteomes" id="UP000269226"/>
    </source>
</evidence>
<accession>A0A2Z5Y2R7</accession>
<reference evidence="2 3" key="1">
    <citation type="submission" date="2018-01" db="EMBL/GenBank/DDBJ databases">
        <title>Whole genome sequence of Melissococcus plutonius DAT561.</title>
        <authorList>
            <person name="Okumura K."/>
            <person name="Takamatsu D."/>
            <person name="Okura M."/>
        </authorList>
    </citation>
    <scope>NUCLEOTIDE SEQUENCE [LARGE SCALE GENOMIC DNA]</scope>
    <source>
        <strain evidence="2 3">DAT561</strain>
    </source>
</reference>
<evidence type="ECO:0008006" key="4">
    <source>
        <dbReference type="Google" id="ProtNLM"/>
    </source>
</evidence>
<gene>
    <name evidence="2" type="ORF">DAT561_0926</name>
</gene>
<feature type="transmembrane region" description="Helical" evidence="1">
    <location>
        <begin position="29"/>
        <end position="59"/>
    </location>
</feature>
<keyword evidence="1" id="KW-0812">Transmembrane</keyword>
<proteinExistence type="predicted"/>
<name>A0A2Z5Y2R7_9ENTE</name>
<dbReference type="GeneID" id="57043477"/>
<keyword evidence="1" id="KW-0472">Membrane</keyword>
<evidence type="ECO:0000256" key="1">
    <source>
        <dbReference type="SAM" id="Phobius"/>
    </source>
</evidence>
<sequence length="79" mass="8565">MVGIGLILHLIAIFKSKKAGITIVGHILGIIGCALFICTMLLALPAFILLILAAIYTLMQKSNDNLSIKIEETTIDRKN</sequence>
<keyword evidence="1" id="KW-1133">Transmembrane helix</keyword>
<evidence type="ECO:0000313" key="2">
    <source>
        <dbReference type="EMBL" id="BBC61038.1"/>
    </source>
</evidence>
<organism evidence="2 3">
    <name type="scientific">Melissococcus plutonius</name>
    <dbReference type="NCBI Taxonomy" id="33970"/>
    <lineage>
        <taxon>Bacteria</taxon>
        <taxon>Bacillati</taxon>
        <taxon>Bacillota</taxon>
        <taxon>Bacilli</taxon>
        <taxon>Lactobacillales</taxon>
        <taxon>Enterococcaceae</taxon>
        <taxon>Melissococcus</taxon>
    </lineage>
</organism>
<dbReference type="EMBL" id="AP018492">
    <property type="protein sequence ID" value="BBC61038.1"/>
    <property type="molecule type" value="Genomic_DNA"/>
</dbReference>
<protein>
    <recommendedName>
        <fullName evidence="4">DUF4064 domain-containing protein</fullName>
    </recommendedName>
</protein>
<dbReference type="AlphaFoldDB" id="A0A2Z5Y2R7"/>